<dbReference type="PROSITE" id="PS52004">
    <property type="entry name" value="KS3_2"/>
    <property type="match status" value="1"/>
</dbReference>
<dbReference type="InterPro" id="IPR016039">
    <property type="entry name" value="Thiolase-like"/>
</dbReference>
<protein>
    <submittedName>
        <fullName evidence="6">Beta-ketoacyl-[acyl-carrier-protein] synthase family protein</fullName>
    </submittedName>
</protein>
<dbReference type="InterPro" id="IPR018201">
    <property type="entry name" value="Ketoacyl_synth_AS"/>
</dbReference>
<dbReference type="Pfam" id="PF02801">
    <property type="entry name" value="Ketoacyl-synt_C"/>
    <property type="match status" value="1"/>
</dbReference>
<dbReference type="NCBIfam" id="NF005589">
    <property type="entry name" value="PRK07314.1"/>
    <property type="match status" value="1"/>
</dbReference>
<dbReference type="Proteomes" id="UP001611162">
    <property type="component" value="Unassembled WGS sequence"/>
</dbReference>
<evidence type="ECO:0000259" key="5">
    <source>
        <dbReference type="PROSITE" id="PS52004"/>
    </source>
</evidence>
<organism evidence="6 7">
    <name type="scientific">Streptomyces abikoensis</name>
    <dbReference type="NCBI Taxonomy" id="97398"/>
    <lineage>
        <taxon>Bacteria</taxon>
        <taxon>Bacillati</taxon>
        <taxon>Actinomycetota</taxon>
        <taxon>Actinomycetes</taxon>
        <taxon>Kitasatosporales</taxon>
        <taxon>Streptomycetaceae</taxon>
        <taxon>Streptomyces</taxon>
    </lineage>
</organism>
<dbReference type="Pfam" id="PF00109">
    <property type="entry name" value="ketoacyl-synt"/>
    <property type="match status" value="1"/>
</dbReference>
<evidence type="ECO:0000256" key="4">
    <source>
        <dbReference type="RuleBase" id="RU003694"/>
    </source>
</evidence>
<evidence type="ECO:0000256" key="2">
    <source>
        <dbReference type="ARBA" id="ARBA00022679"/>
    </source>
</evidence>
<keyword evidence="2 4" id="KW-0808">Transferase</keyword>
<dbReference type="SUPFAM" id="SSF53901">
    <property type="entry name" value="Thiolase-like"/>
    <property type="match status" value="2"/>
</dbReference>
<sequence length="405" mass="41372">MTPVAVSGIGLVTPAGVGAEATWRGVRDGVPTASTDPVLAGLAVDFCCRIEGFVPDAVLGRRLAGRTDRLIHLLLAAVKEAVADAGWAPGSWDGDRVAVVVGCGAGGLLTRDAECVNLHRGGTDAVSPLVLPKSLPNMAAGEAALALGARGPSMTVMTACASGASAVVVARDLLLAGRCDVAIAAGTEARPSPLTAVGFHRLGTLSRRNHDPATASRPFDRDRDGFVLAEGAGVLVLERPESVSARRAMPRALLSGCGTTTDAHHPTAPHPEGLGAERALRAALRDGGLAPHHVDHVNAHGSSTRLNDLVEARVLCRVLPHGPSVTSAKGALGHSLGASGAIEAALTVLTLQEQLVPPTANLQDLDPAIDADVVHKAARPQEIRAAVSNSFGFGGHNVTLLFTRA</sequence>
<proteinExistence type="inferred from homology"/>
<evidence type="ECO:0000256" key="1">
    <source>
        <dbReference type="ARBA" id="ARBA00008467"/>
    </source>
</evidence>
<comment type="similarity">
    <text evidence="1 4">Belongs to the thiolase-like superfamily. Beta-ketoacyl-ACP synthases family.</text>
</comment>
<dbReference type="CDD" id="cd00834">
    <property type="entry name" value="KAS_I_II"/>
    <property type="match status" value="1"/>
</dbReference>
<dbReference type="PANTHER" id="PTHR11712:SF347">
    <property type="entry name" value="BETA KETOACYL-ACYL CARRIER PROTEIN SYNTHASE"/>
    <property type="match status" value="1"/>
</dbReference>
<dbReference type="PROSITE" id="PS00606">
    <property type="entry name" value="KS3_1"/>
    <property type="match status" value="1"/>
</dbReference>
<dbReference type="EMBL" id="JBIRRB010000020">
    <property type="protein sequence ID" value="MFI0915321.1"/>
    <property type="molecule type" value="Genomic_DNA"/>
</dbReference>
<reference evidence="6 7" key="1">
    <citation type="submission" date="2024-10" db="EMBL/GenBank/DDBJ databases">
        <title>The Natural Products Discovery Center: Release of the First 8490 Sequenced Strains for Exploring Actinobacteria Biosynthetic Diversity.</title>
        <authorList>
            <person name="Kalkreuter E."/>
            <person name="Kautsar S.A."/>
            <person name="Yang D."/>
            <person name="Bader C.D."/>
            <person name="Teijaro C.N."/>
            <person name="Fluegel L."/>
            <person name="Davis C.M."/>
            <person name="Simpson J.R."/>
            <person name="Lauterbach L."/>
            <person name="Steele A.D."/>
            <person name="Gui C."/>
            <person name="Meng S."/>
            <person name="Li G."/>
            <person name="Viehrig K."/>
            <person name="Ye F."/>
            <person name="Su P."/>
            <person name="Kiefer A.F."/>
            <person name="Nichols A."/>
            <person name="Cepeda A.J."/>
            <person name="Yan W."/>
            <person name="Fan B."/>
            <person name="Jiang Y."/>
            <person name="Adhikari A."/>
            <person name="Zheng C.-J."/>
            <person name="Schuster L."/>
            <person name="Cowan T.M."/>
            <person name="Smanski M.J."/>
            <person name="Chevrette M.G."/>
            <person name="De Carvalho L.P.S."/>
            <person name="Shen B."/>
        </authorList>
    </citation>
    <scope>NUCLEOTIDE SEQUENCE [LARGE SCALE GENOMIC DNA]</scope>
    <source>
        <strain evidence="6 7">NPDC020979</strain>
    </source>
</reference>
<dbReference type="InterPro" id="IPR014031">
    <property type="entry name" value="Ketoacyl_synth_C"/>
</dbReference>
<dbReference type="InterPro" id="IPR000794">
    <property type="entry name" value="Beta-ketoacyl_synthase"/>
</dbReference>
<evidence type="ECO:0000256" key="3">
    <source>
        <dbReference type="ARBA" id="ARBA00023315"/>
    </source>
</evidence>
<keyword evidence="7" id="KW-1185">Reference proteome</keyword>
<keyword evidence="3" id="KW-0012">Acyltransferase</keyword>
<dbReference type="RefSeq" id="WP_397614907.1">
    <property type="nucleotide sequence ID" value="NZ_JBIRRB010000020.1"/>
</dbReference>
<dbReference type="InterPro" id="IPR014030">
    <property type="entry name" value="Ketoacyl_synth_N"/>
</dbReference>
<dbReference type="PANTHER" id="PTHR11712">
    <property type="entry name" value="POLYKETIDE SYNTHASE-RELATED"/>
    <property type="match status" value="1"/>
</dbReference>
<dbReference type="Gene3D" id="3.40.47.10">
    <property type="match status" value="2"/>
</dbReference>
<dbReference type="SMART" id="SM00825">
    <property type="entry name" value="PKS_KS"/>
    <property type="match status" value="1"/>
</dbReference>
<evidence type="ECO:0000313" key="7">
    <source>
        <dbReference type="Proteomes" id="UP001611162"/>
    </source>
</evidence>
<comment type="caution">
    <text evidence="6">The sequence shown here is derived from an EMBL/GenBank/DDBJ whole genome shotgun (WGS) entry which is preliminary data.</text>
</comment>
<name>A0ABW7TCN8_9ACTN</name>
<evidence type="ECO:0000313" key="6">
    <source>
        <dbReference type="EMBL" id="MFI0915321.1"/>
    </source>
</evidence>
<accession>A0ABW7TCN8</accession>
<gene>
    <name evidence="6" type="ORF">ACH4TF_33550</name>
</gene>
<dbReference type="InterPro" id="IPR020841">
    <property type="entry name" value="PKS_Beta-ketoAc_synthase_dom"/>
</dbReference>
<feature type="domain" description="Ketosynthase family 3 (KS3)" evidence="5">
    <location>
        <begin position="1"/>
        <end position="404"/>
    </location>
</feature>